<evidence type="ECO:0000313" key="2">
    <source>
        <dbReference type="Proteomes" id="UP000594454"/>
    </source>
</evidence>
<accession>A0A7R8YZP3</accession>
<protein>
    <submittedName>
        <fullName evidence="1">Uncharacterized protein</fullName>
    </submittedName>
</protein>
<organism evidence="1 2">
    <name type="scientific">Hermetia illucens</name>
    <name type="common">Black soldier fly</name>
    <dbReference type="NCBI Taxonomy" id="343691"/>
    <lineage>
        <taxon>Eukaryota</taxon>
        <taxon>Metazoa</taxon>
        <taxon>Ecdysozoa</taxon>
        <taxon>Arthropoda</taxon>
        <taxon>Hexapoda</taxon>
        <taxon>Insecta</taxon>
        <taxon>Pterygota</taxon>
        <taxon>Neoptera</taxon>
        <taxon>Endopterygota</taxon>
        <taxon>Diptera</taxon>
        <taxon>Brachycera</taxon>
        <taxon>Stratiomyomorpha</taxon>
        <taxon>Stratiomyidae</taxon>
        <taxon>Hermetiinae</taxon>
        <taxon>Hermetia</taxon>
    </lineage>
</organism>
<dbReference type="InParanoid" id="A0A7R8YZP3"/>
<dbReference type="Proteomes" id="UP000594454">
    <property type="component" value="Chromosome 4"/>
</dbReference>
<evidence type="ECO:0000313" key="1">
    <source>
        <dbReference type="EMBL" id="CAD7087961.1"/>
    </source>
</evidence>
<proteinExistence type="predicted"/>
<reference evidence="1 2" key="1">
    <citation type="submission" date="2020-11" db="EMBL/GenBank/DDBJ databases">
        <authorList>
            <person name="Wallbank WR R."/>
            <person name="Pardo Diaz C."/>
            <person name="Kozak K."/>
            <person name="Martin S."/>
            <person name="Jiggins C."/>
            <person name="Moest M."/>
            <person name="Warren A I."/>
            <person name="Generalovic N T."/>
            <person name="Byers J.R.P. K."/>
            <person name="Montejo-Kovacevich G."/>
            <person name="Yen C E."/>
        </authorList>
    </citation>
    <scope>NUCLEOTIDE SEQUENCE [LARGE SCALE GENOMIC DNA]</scope>
</reference>
<dbReference type="EMBL" id="LR899012">
    <property type="protein sequence ID" value="CAD7087961.1"/>
    <property type="molecule type" value="Genomic_DNA"/>
</dbReference>
<sequence length="81" mass="9057">MVHRFGRVVQRFNLVGNTHTLRILVSTTSRQEDNPRPEFPFRPTASAKLGQVAVVLKEIGNRFVASPKSGHTFTGGSKRMH</sequence>
<dbReference type="AlphaFoldDB" id="A0A7R8YZP3"/>
<gene>
    <name evidence="1" type="ORF">HERILL_LOCUS10633</name>
</gene>
<keyword evidence="2" id="KW-1185">Reference proteome</keyword>
<name>A0A7R8YZP3_HERIL</name>